<sequence>MDPDEERGALGVPVFMPTQMFRSVASITPEYLKEHGIRALILDVDNTLTGHGSQELPEHVEKWLNEMKQAGILLAIASNNFEKRVAPFAKAIGVEHVSFCCKPAPWGLARARKKMGVSKKEVALVGDQVFTDAVGANFYGIPVLLCKPMYRDIKPSIRLKRVLERPLLARYRKKGGNIL</sequence>
<dbReference type="NCBIfam" id="TIGR01662">
    <property type="entry name" value="HAD-SF-IIIA"/>
    <property type="match status" value="1"/>
</dbReference>
<dbReference type="Pfam" id="PF00702">
    <property type="entry name" value="Hydrolase"/>
    <property type="match status" value="1"/>
</dbReference>
<accession>A0ABV1GGA8</accession>
<name>A0ABV1GGA8_9FIRM</name>
<dbReference type="InterPro" id="IPR036412">
    <property type="entry name" value="HAD-like_sf"/>
</dbReference>
<protein>
    <submittedName>
        <fullName evidence="1">YqeG family HAD IIIA-type phosphatase</fullName>
    </submittedName>
</protein>
<reference evidence="1 2" key="1">
    <citation type="submission" date="2024-03" db="EMBL/GenBank/DDBJ databases">
        <title>Human intestinal bacterial collection.</title>
        <authorList>
            <person name="Pauvert C."/>
            <person name="Hitch T.C.A."/>
            <person name="Clavel T."/>
        </authorList>
    </citation>
    <scope>NUCLEOTIDE SEQUENCE [LARGE SCALE GENOMIC DNA]</scope>
    <source>
        <strain evidence="1 2">CLA-JM-H11</strain>
    </source>
</reference>
<keyword evidence="2" id="KW-1185">Reference proteome</keyword>
<dbReference type="SUPFAM" id="SSF56784">
    <property type="entry name" value="HAD-like"/>
    <property type="match status" value="1"/>
</dbReference>
<evidence type="ECO:0000313" key="1">
    <source>
        <dbReference type="EMBL" id="MEQ2520588.1"/>
    </source>
</evidence>
<organism evidence="1 2">
    <name type="scientific">Ruthenibacterium intestinale</name>
    <dbReference type="NCBI Taxonomy" id="3133163"/>
    <lineage>
        <taxon>Bacteria</taxon>
        <taxon>Bacillati</taxon>
        <taxon>Bacillota</taxon>
        <taxon>Clostridia</taxon>
        <taxon>Eubacteriales</taxon>
        <taxon>Oscillospiraceae</taxon>
        <taxon>Ruthenibacterium</taxon>
    </lineage>
</organism>
<evidence type="ECO:0000313" key="2">
    <source>
        <dbReference type="Proteomes" id="UP001477672"/>
    </source>
</evidence>
<dbReference type="Gene3D" id="3.40.50.1000">
    <property type="entry name" value="HAD superfamily/HAD-like"/>
    <property type="match status" value="1"/>
</dbReference>
<dbReference type="InterPro" id="IPR023214">
    <property type="entry name" value="HAD_sf"/>
</dbReference>
<proteinExistence type="predicted"/>
<dbReference type="InterPro" id="IPR010021">
    <property type="entry name" value="PGPP1/Gep4"/>
</dbReference>
<dbReference type="InterPro" id="IPR006549">
    <property type="entry name" value="HAD-SF_hydro_IIIA"/>
</dbReference>
<dbReference type="NCBIfam" id="TIGR01668">
    <property type="entry name" value="YqeG_hyp_ppase"/>
    <property type="match status" value="1"/>
</dbReference>
<dbReference type="EMBL" id="JBBMFA010000092">
    <property type="protein sequence ID" value="MEQ2520588.1"/>
    <property type="molecule type" value="Genomic_DNA"/>
</dbReference>
<dbReference type="RefSeq" id="WP_349216127.1">
    <property type="nucleotide sequence ID" value="NZ_JBBMFA010000092.1"/>
</dbReference>
<comment type="caution">
    <text evidence="1">The sequence shown here is derived from an EMBL/GenBank/DDBJ whole genome shotgun (WGS) entry which is preliminary data.</text>
</comment>
<dbReference type="Proteomes" id="UP001477672">
    <property type="component" value="Unassembled WGS sequence"/>
</dbReference>
<gene>
    <name evidence="1" type="ORF">WMO24_09135</name>
</gene>